<evidence type="ECO:0000313" key="1">
    <source>
        <dbReference type="EMBL" id="MBL1102086.1"/>
    </source>
</evidence>
<dbReference type="EMBL" id="JAERRF010000037">
    <property type="protein sequence ID" value="MBL1102086.1"/>
    <property type="molecule type" value="Genomic_DNA"/>
</dbReference>
<accession>A0ABS1NQP7</accession>
<comment type="caution">
    <text evidence="1">The sequence shown here is derived from an EMBL/GenBank/DDBJ whole genome shotgun (WGS) entry which is preliminary data.</text>
</comment>
<dbReference type="RefSeq" id="WP_201882222.1">
    <property type="nucleotide sequence ID" value="NZ_JAERRF010000037.1"/>
</dbReference>
<reference evidence="1 2" key="1">
    <citation type="submission" date="2021-01" db="EMBL/GenBank/DDBJ databases">
        <title>WGS of actinomycetes isolated from Thailand.</title>
        <authorList>
            <person name="Thawai C."/>
        </authorList>
    </citation>
    <scope>NUCLEOTIDE SEQUENCE [LARGE SCALE GENOMIC DNA]</scope>
    <source>
        <strain evidence="1 2">CA1R205</strain>
    </source>
</reference>
<protein>
    <submittedName>
        <fullName evidence="1">Uncharacterized protein</fullName>
    </submittedName>
</protein>
<evidence type="ECO:0000313" key="2">
    <source>
        <dbReference type="Proteomes" id="UP000634229"/>
    </source>
</evidence>
<proteinExistence type="predicted"/>
<dbReference type="Proteomes" id="UP000634229">
    <property type="component" value="Unassembled WGS sequence"/>
</dbReference>
<organism evidence="1 2">
    <name type="scientific">Streptomyces coffeae</name>
    <dbReference type="NCBI Taxonomy" id="621382"/>
    <lineage>
        <taxon>Bacteria</taxon>
        <taxon>Bacillati</taxon>
        <taxon>Actinomycetota</taxon>
        <taxon>Actinomycetes</taxon>
        <taxon>Kitasatosporales</taxon>
        <taxon>Streptomycetaceae</taxon>
        <taxon>Streptomyces</taxon>
    </lineage>
</organism>
<sequence>MGKTAVIVRTPLRCRGGECGWHNEGDDAPGAGLGRDAFVLTTYGTAWLNAG</sequence>
<name>A0ABS1NQP7_9ACTN</name>
<gene>
    <name evidence="1" type="ORF">JK363_36795</name>
</gene>
<keyword evidence="2" id="KW-1185">Reference proteome</keyword>